<dbReference type="EMBL" id="BAAARV010000084">
    <property type="protein sequence ID" value="GAA2378864.1"/>
    <property type="molecule type" value="Genomic_DNA"/>
</dbReference>
<evidence type="ECO:0000256" key="2">
    <source>
        <dbReference type="ARBA" id="ARBA00022643"/>
    </source>
</evidence>
<name>A0ABP5UH94_9ACTN</name>
<dbReference type="Gene3D" id="3.40.50.360">
    <property type="match status" value="1"/>
</dbReference>
<organism evidence="5 6">
    <name type="scientific">Dactylosporangium salmoneum</name>
    <dbReference type="NCBI Taxonomy" id="53361"/>
    <lineage>
        <taxon>Bacteria</taxon>
        <taxon>Bacillati</taxon>
        <taxon>Actinomycetota</taxon>
        <taxon>Actinomycetes</taxon>
        <taxon>Micromonosporales</taxon>
        <taxon>Micromonosporaceae</taxon>
        <taxon>Dactylosporangium</taxon>
    </lineage>
</organism>
<reference evidence="6" key="1">
    <citation type="journal article" date="2019" name="Int. J. Syst. Evol. Microbiol.">
        <title>The Global Catalogue of Microorganisms (GCM) 10K type strain sequencing project: providing services to taxonomists for standard genome sequencing and annotation.</title>
        <authorList>
            <consortium name="The Broad Institute Genomics Platform"/>
            <consortium name="The Broad Institute Genome Sequencing Center for Infectious Disease"/>
            <person name="Wu L."/>
            <person name="Ma J."/>
        </authorList>
    </citation>
    <scope>NUCLEOTIDE SEQUENCE [LARGE SCALE GENOMIC DNA]</scope>
    <source>
        <strain evidence="6">JCM 3272</strain>
    </source>
</reference>
<protein>
    <recommendedName>
        <fullName evidence="4">NADPH-dependent FMN reductase-like domain-containing protein</fullName>
    </recommendedName>
</protein>
<keyword evidence="6" id="KW-1185">Reference proteome</keyword>
<dbReference type="InterPro" id="IPR005025">
    <property type="entry name" value="FMN_Rdtase-like_dom"/>
</dbReference>
<feature type="domain" description="NADPH-dependent FMN reductase-like" evidence="4">
    <location>
        <begin position="7"/>
        <end position="129"/>
    </location>
</feature>
<dbReference type="Pfam" id="PF03358">
    <property type="entry name" value="FMN_red"/>
    <property type="match status" value="1"/>
</dbReference>
<dbReference type="Proteomes" id="UP001501444">
    <property type="component" value="Unassembled WGS sequence"/>
</dbReference>
<comment type="caution">
    <text evidence="5">The sequence shown here is derived from an EMBL/GenBank/DDBJ whole genome shotgun (WGS) entry which is preliminary data.</text>
</comment>
<keyword evidence="2" id="KW-0288">FMN</keyword>
<evidence type="ECO:0000313" key="5">
    <source>
        <dbReference type="EMBL" id="GAA2378864.1"/>
    </source>
</evidence>
<dbReference type="PANTHER" id="PTHR43278">
    <property type="entry name" value="NAD(P)H-DEPENDENT FMN-CONTAINING OXIDOREDUCTASE YWQN-RELATED"/>
    <property type="match status" value="1"/>
</dbReference>
<feature type="region of interest" description="Disordered" evidence="3">
    <location>
        <begin position="189"/>
        <end position="247"/>
    </location>
</feature>
<dbReference type="InterPro" id="IPR029039">
    <property type="entry name" value="Flavoprotein-like_sf"/>
</dbReference>
<evidence type="ECO:0000313" key="6">
    <source>
        <dbReference type="Proteomes" id="UP001501444"/>
    </source>
</evidence>
<dbReference type="SUPFAM" id="SSF52218">
    <property type="entry name" value="Flavoproteins"/>
    <property type="match status" value="1"/>
</dbReference>
<dbReference type="InterPro" id="IPR051796">
    <property type="entry name" value="ISF_SsuE-like"/>
</dbReference>
<gene>
    <name evidence="5" type="ORF">GCM10010170_085130</name>
</gene>
<dbReference type="PANTHER" id="PTHR43278:SF1">
    <property type="entry name" value="IRON-SULFUR FLAVOPROTEIN MJ1083"/>
    <property type="match status" value="1"/>
</dbReference>
<accession>A0ABP5UH94</accession>
<evidence type="ECO:0000256" key="1">
    <source>
        <dbReference type="ARBA" id="ARBA00022630"/>
    </source>
</evidence>
<keyword evidence="1" id="KW-0285">Flavoprotein</keyword>
<proteinExistence type="predicted"/>
<sequence>MEALRVKIIALSCTQKRLPSLTDALLEAAIAGVVREVSDAEIQRIRLIDHRIAMCEGEDTCLDPEVGRCTLDDDFEHVVDLAEGAQAMLLAMPVYAGNVPAVLKIFQERLKSFMNARQRPFGNLLVGTIVHSRTMLTEPALGSLFPWYLRLRNKNVASACFTQNDHQDLTRTAALDLCVAVGRQLGMTLDGSRSPANDRTALPLVQSPARPRCGDPATSSRGACGDSARQVHPSPACSHDTVTSGST</sequence>
<evidence type="ECO:0000259" key="4">
    <source>
        <dbReference type="Pfam" id="PF03358"/>
    </source>
</evidence>
<evidence type="ECO:0000256" key="3">
    <source>
        <dbReference type="SAM" id="MobiDB-lite"/>
    </source>
</evidence>